<protein>
    <submittedName>
        <fullName evidence="1">Uncharacterized protein</fullName>
    </submittedName>
</protein>
<dbReference type="Proteomes" id="UP001153269">
    <property type="component" value="Unassembled WGS sequence"/>
</dbReference>
<accession>A0A9N7Z1K4</accession>
<name>A0A9N7Z1K4_PLEPL</name>
<comment type="caution">
    <text evidence="1">The sequence shown here is derived from an EMBL/GenBank/DDBJ whole genome shotgun (WGS) entry which is preliminary data.</text>
</comment>
<sequence length="96" mass="10764">MVRFMASEADREQEPQLSDRKAVLHTQRLLGTQGLQEFNNLTKELYFGKGKEIAPKCVWTHLRNRTEPFTLSSGLLHSCNGSLFYSCAVGFINGSG</sequence>
<evidence type="ECO:0000313" key="2">
    <source>
        <dbReference type="Proteomes" id="UP001153269"/>
    </source>
</evidence>
<dbReference type="AlphaFoldDB" id="A0A9N7Z1K4"/>
<organism evidence="1 2">
    <name type="scientific">Pleuronectes platessa</name>
    <name type="common">European plaice</name>
    <dbReference type="NCBI Taxonomy" id="8262"/>
    <lineage>
        <taxon>Eukaryota</taxon>
        <taxon>Metazoa</taxon>
        <taxon>Chordata</taxon>
        <taxon>Craniata</taxon>
        <taxon>Vertebrata</taxon>
        <taxon>Euteleostomi</taxon>
        <taxon>Actinopterygii</taxon>
        <taxon>Neopterygii</taxon>
        <taxon>Teleostei</taxon>
        <taxon>Neoteleostei</taxon>
        <taxon>Acanthomorphata</taxon>
        <taxon>Carangaria</taxon>
        <taxon>Pleuronectiformes</taxon>
        <taxon>Pleuronectoidei</taxon>
        <taxon>Pleuronectidae</taxon>
        <taxon>Pleuronectes</taxon>
    </lineage>
</organism>
<dbReference type="EMBL" id="CADEAL010003915">
    <property type="protein sequence ID" value="CAB1446435.1"/>
    <property type="molecule type" value="Genomic_DNA"/>
</dbReference>
<reference evidence="1" key="1">
    <citation type="submission" date="2020-03" db="EMBL/GenBank/DDBJ databases">
        <authorList>
            <person name="Weist P."/>
        </authorList>
    </citation>
    <scope>NUCLEOTIDE SEQUENCE</scope>
</reference>
<proteinExistence type="predicted"/>
<keyword evidence="2" id="KW-1185">Reference proteome</keyword>
<gene>
    <name evidence="1" type="ORF">PLEPLA_LOCUS34161</name>
</gene>
<evidence type="ECO:0000313" key="1">
    <source>
        <dbReference type="EMBL" id="CAB1446435.1"/>
    </source>
</evidence>